<dbReference type="InterPro" id="IPR019823">
    <property type="entry name" value="Mechanosensitive_channel_CS"/>
</dbReference>
<comment type="subcellular location">
    <subcellularLocation>
        <location evidence="1 10">Cell membrane</location>
        <topology evidence="1 10">Multi-pass membrane protein</topology>
    </subcellularLocation>
</comment>
<organism evidence="11 12">
    <name type="scientific">Aeromicrobium flavum</name>
    <dbReference type="NCBI Taxonomy" id="416568"/>
    <lineage>
        <taxon>Bacteria</taxon>
        <taxon>Bacillati</taxon>
        <taxon>Actinomycetota</taxon>
        <taxon>Actinomycetes</taxon>
        <taxon>Propionibacteriales</taxon>
        <taxon>Nocardioidaceae</taxon>
        <taxon>Aeromicrobium</taxon>
    </lineage>
</organism>
<keyword evidence="12" id="KW-1185">Reference proteome</keyword>
<dbReference type="Proteomes" id="UP000321769">
    <property type="component" value="Unassembled WGS sequence"/>
</dbReference>
<dbReference type="GO" id="GO:0008381">
    <property type="term" value="F:mechanosensitive monoatomic ion channel activity"/>
    <property type="evidence" value="ECO:0007669"/>
    <property type="project" value="UniProtKB-UniRule"/>
</dbReference>
<protein>
    <recommendedName>
        <fullName evidence="10">Large-conductance mechanosensitive channel</fullName>
    </recommendedName>
</protein>
<evidence type="ECO:0000256" key="10">
    <source>
        <dbReference type="HAMAP-Rule" id="MF_00115"/>
    </source>
</evidence>
<dbReference type="Pfam" id="PF01741">
    <property type="entry name" value="MscL"/>
    <property type="match status" value="1"/>
</dbReference>
<dbReference type="PANTHER" id="PTHR30266">
    <property type="entry name" value="MECHANOSENSITIVE CHANNEL MSCL"/>
    <property type="match status" value="1"/>
</dbReference>
<dbReference type="InterPro" id="IPR001185">
    <property type="entry name" value="MS_channel"/>
</dbReference>
<dbReference type="AlphaFoldDB" id="A0A512HTD2"/>
<dbReference type="OrthoDB" id="9810350at2"/>
<keyword evidence="9 10" id="KW-0407">Ion channel</keyword>
<dbReference type="GO" id="GO:0005886">
    <property type="term" value="C:plasma membrane"/>
    <property type="evidence" value="ECO:0007669"/>
    <property type="project" value="UniProtKB-SubCell"/>
</dbReference>
<dbReference type="EMBL" id="BJZQ01000003">
    <property type="protein sequence ID" value="GEO88712.1"/>
    <property type="molecule type" value="Genomic_DNA"/>
</dbReference>
<evidence type="ECO:0000256" key="9">
    <source>
        <dbReference type="ARBA" id="ARBA00023303"/>
    </source>
</evidence>
<dbReference type="PRINTS" id="PR01264">
    <property type="entry name" value="MECHCHANNEL"/>
</dbReference>
<evidence type="ECO:0000256" key="4">
    <source>
        <dbReference type="ARBA" id="ARBA00022475"/>
    </source>
</evidence>
<evidence type="ECO:0000256" key="6">
    <source>
        <dbReference type="ARBA" id="ARBA00022989"/>
    </source>
</evidence>
<evidence type="ECO:0000256" key="3">
    <source>
        <dbReference type="ARBA" id="ARBA00022448"/>
    </source>
</evidence>
<keyword evidence="4 10" id="KW-1003">Cell membrane</keyword>
<keyword evidence="5 10" id="KW-0812">Transmembrane</keyword>
<reference evidence="11 12" key="1">
    <citation type="submission" date="2019-07" db="EMBL/GenBank/DDBJ databases">
        <title>Whole genome shotgun sequence of Aeromicrobium flavum NBRC 107625.</title>
        <authorList>
            <person name="Hosoyama A."/>
            <person name="Uohara A."/>
            <person name="Ohji S."/>
            <person name="Ichikawa N."/>
        </authorList>
    </citation>
    <scope>NUCLEOTIDE SEQUENCE [LARGE SCALE GENOMIC DNA]</scope>
    <source>
        <strain evidence="11 12">NBRC 107625</strain>
    </source>
</reference>
<sequence length="141" mass="15167">MLQGFKDFLFRGNIVDLAVAVVIGTAFTALVTAFTKAFIEPILNALGGAETGGLGFYLRDGNQATYIDFAQVINAIITFLITAAVVYFVFVLPSKKLMERLARGQEEEPEGPSEDILLLREIRDALGGGTGQRSPGLDPTL</sequence>
<dbReference type="InterPro" id="IPR036019">
    <property type="entry name" value="MscL_channel"/>
</dbReference>
<keyword evidence="7 10" id="KW-0406">Ion transport</keyword>
<comment type="similarity">
    <text evidence="2 10">Belongs to the MscL family.</text>
</comment>
<keyword evidence="8 10" id="KW-0472">Membrane</keyword>
<evidence type="ECO:0000313" key="11">
    <source>
        <dbReference type="EMBL" id="GEO88712.1"/>
    </source>
</evidence>
<dbReference type="HAMAP" id="MF_00115">
    <property type="entry name" value="MscL"/>
    <property type="match status" value="1"/>
</dbReference>
<dbReference type="PROSITE" id="PS01327">
    <property type="entry name" value="MSCL"/>
    <property type="match status" value="1"/>
</dbReference>
<feature type="transmembrane region" description="Helical" evidence="10">
    <location>
        <begin position="72"/>
        <end position="93"/>
    </location>
</feature>
<proteinExistence type="inferred from homology"/>
<dbReference type="SUPFAM" id="SSF81330">
    <property type="entry name" value="Gated mechanosensitive channel"/>
    <property type="match status" value="1"/>
</dbReference>
<dbReference type="RefSeq" id="WP_146826115.1">
    <property type="nucleotide sequence ID" value="NZ_BAAAYQ010000005.1"/>
</dbReference>
<feature type="transmembrane region" description="Helical" evidence="10">
    <location>
        <begin position="12"/>
        <end position="34"/>
    </location>
</feature>
<keyword evidence="6 10" id="KW-1133">Transmembrane helix</keyword>
<name>A0A512HTD2_9ACTN</name>
<keyword evidence="3 10" id="KW-0813">Transport</keyword>
<dbReference type="Gene3D" id="1.10.1200.120">
    <property type="entry name" value="Large-conductance mechanosensitive channel, MscL, domain 1"/>
    <property type="match status" value="1"/>
</dbReference>
<evidence type="ECO:0000256" key="7">
    <source>
        <dbReference type="ARBA" id="ARBA00023065"/>
    </source>
</evidence>
<evidence type="ECO:0000313" key="12">
    <source>
        <dbReference type="Proteomes" id="UP000321769"/>
    </source>
</evidence>
<comment type="caution">
    <text evidence="11">The sequence shown here is derived from an EMBL/GenBank/DDBJ whole genome shotgun (WGS) entry which is preliminary data.</text>
</comment>
<evidence type="ECO:0000256" key="5">
    <source>
        <dbReference type="ARBA" id="ARBA00022692"/>
    </source>
</evidence>
<dbReference type="PANTHER" id="PTHR30266:SF2">
    <property type="entry name" value="LARGE-CONDUCTANCE MECHANOSENSITIVE CHANNEL"/>
    <property type="match status" value="1"/>
</dbReference>
<evidence type="ECO:0000256" key="1">
    <source>
        <dbReference type="ARBA" id="ARBA00004651"/>
    </source>
</evidence>
<evidence type="ECO:0000256" key="2">
    <source>
        <dbReference type="ARBA" id="ARBA00007254"/>
    </source>
</evidence>
<gene>
    <name evidence="10" type="primary">mscL</name>
    <name evidence="11" type="ORF">AFL01nite_10390</name>
</gene>
<dbReference type="NCBIfam" id="TIGR00220">
    <property type="entry name" value="mscL"/>
    <property type="match status" value="1"/>
</dbReference>
<dbReference type="InterPro" id="IPR037673">
    <property type="entry name" value="MSC/AndL"/>
</dbReference>
<comment type="subunit">
    <text evidence="10">Homopentamer.</text>
</comment>
<accession>A0A512HTD2</accession>
<comment type="function">
    <text evidence="10">Channel that opens in response to stretch forces in the membrane lipid bilayer. May participate in the regulation of osmotic pressure changes within the cell.</text>
</comment>
<evidence type="ECO:0000256" key="8">
    <source>
        <dbReference type="ARBA" id="ARBA00023136"/>
    </source>
</evidence>